<keyword evidence="3" id="KW-0805">Transcription regulation</keyword>
<dbReference type="GO" id="GO:0005524">
    <property type="term" value="F:ATP binding"/>
    <property type="evidence" value="ECO:0007669"/>
    <property type="project" value="UniProtKB-KW"/>
</dbReference>
<dbReference type="Gene3D" id="1.10.8.60">
    <property type="match status" value="1"/>
</dbReference>
<dbReference type="FunFam" id="3.40.50.300:FF:000006">
    <property type="entry name" value="DNA-binding transcriptional regulator NtrC"/>
    <property type="match status" value="1"/>
</dbReference>
<dbReference type="CDD" id="cd00009">
    <property type="entry name" value="AAA"/>
    <property type="match status" value="1"/>
</dbReference>
<dbReference type="InterPro" id="IPR045343">
    <property type="entry name" value="VpsR"/>
</dbReference>
<dbReference type="PROSITE" id="PS00676">
    <property type="entry name" value="SIGMA54_INTERACT_2"/>
    <property type="match status" value="1"/>
</dbReference>
<dbReference type="PANTHER" id="PTHR32071">
    <property type="entry name" value="TRANSCRIPTIONAL REGULATORY PROTEIN"/>
    <property type="match status" value="1"/>
</dbReference>
<evidence type="ECO:0000259" key="6">
    <source>
        <dbReference type="PROSITE" id="PS50045"/>
    </source>
</evidence>
<dbReference type="InterPro" id="IPR002197">
    <property type="entry name" value="HTH_Fis"/>
</dbReference>
<keyword evidence="5" id="KW-0804">Transcription</keyword>
<dbReference type="PROSITE" id="PS00675">
    <property type="entry name" value="SIGMA54_INTERACT_1"/>
    <property type="match status" value="1"/>
</dbReference>
<dbReference type="Pfam" id="PF02954">
    <property type="entry name" value="HTH_8"/>
    <property type="match status" value="1"/>
</dbReference>
<dbReference type="InterPro" id="IPR027417">
    <property type="entry name" value="P-loop_NTPase"/>
</dbReference>
<dbReference type="SUPFAM" id="SSF46689">
    <property type="entry name" value="Homeodomain-like"/>
    <property type="match status" value="1"/>
</dbReference>
<accession>A0A1H1RUE9</accession>
<keyword evidence="1" id="KW-0547">Nucleotide-binding</keyword>
<evidence type="ECO:0000256" key="5">
    <source>
        <dbReference type="ARBA" id="ARBA00023163"/>
    </source>
</evidence>
<organism evidence="7 8">
    <name type="scientific">Pseudomonas oryzae</name>
    <dbReference type="NCBI Taxonomy" id="1392877"/>
    <lineage>
        <taxon>Bacteria</taxon>
        <taxon>Pseudomonadati</taxon>
        <taxon>Pseudomonadota</taxon>
        <taxon>Gammaproteobacteria</taxon>
        <taxon>Pseudomonadales</taxon>
        <taxon>Pseudomonadaceae</taxon>
        <taxon>Pseudomonas</taxon>
    </lineage>
</organism>
<gene>
    <name evidence="7" type="ORF">SAMN05216221_1719</name>
</gene>
<name>A0A1H1RUE9_9PSED</name>
<dbReference type="GO" id="GO:0043565">
    <property type="term" value="F:sequence-specific DNA binding"/>
    <property type="evidence" value="ECO:0007669"/>
    <property type="project" value="InterPro"/>
</dbReference>
<keyword evidence="8" id="KW-1185">Reference proteome</keyword>
<dbReference type="Pfam" id="PF00158">
    <property type="entry name" value="Sigma54_activat"/>
    <property type="match status" value="1"/>
</dbReference>
<evidence type="ECO:0000256" key="4">
    <source>
        <dbReference type="ARBA" id="ARBA00023125"/>
    </source>
</evidence>
<dbReference type="GO" id="GO:0006355">
    <property type="term" value="P:regulation of DNA-templated transcription"/>
    <property type="evidence" value="ECO:0007669"/>
    <property type="project" value="InterPro"/>
</dbReference>
<keyword evidence="4 7" id="KW-0238">DNA-binding</keyword>
<reference evidence="8" key="1">
    <citation type="submission" date="2016-10" db="EMBL/GenBank/DDBJ databases">
        <authorList>
            <person name="Varghese N."/>
            <person name="Submissions S."/>
        </authorList>
    </citation>
    <scope>NUCLEOTIDE SEQUENCE [LARGE SCALE GENOMIC DNA]</scope>
    <source>
        <strain evidence="8">KCTC 32247</strain>
    </source>
</reference>
<dbReference type="Pfam" id="PF25601">
    <property type="entry name" value="AAA_lid_14"/>
    <property type="match status" value="1"/>
</dbReference>
<dbReference type="Pfam" id="PF20161">
    <property type="entry name" value="VpsR"/>
    <property type="match status" value="1"/>
</dbReference>
<protein>
    <submittedName>
        <fullName evidence="7">DNA-binding transcriptional response regulator, NtrC family, contains REC, AAA-type ATPase, and a Fis-type DNA-binding domains</fullName>
    </submittedName>
</protein>
<dbReference type="SMART" id="SM00382">
    <property type="entry name" value="AAA"/>
    <property type="match status" value="1"/>
</dbReference>
<dbReference type="PANTHER" id="PTHR32071:SF120">
    <property type="entry name" value="TRANSCRIPTIONAL REGULATOR-RELATED"/>
    <property type="match status" value="1"/>
</dbReference>
<dbReference type="STRING" id="1392877.SAMN05216221_1719"/>
<dbReference type="InterPro" id="IPR058031">
    <property type="entry name" value="AAA_lid_NorR"/>
</dbReference>
<feature type="domain" description="Sigma-54 factor interaction" evidence="6">
    <location>
        <begin position="151"/>
        <end position="380"/>
    </location>
</feature>
<dbReference type="Gene3D" id="3.40.50.300">
    <property type="entry name" value="P-loop containing nucleotide triphosphate hydrolases"/>
    <property type="match status" value="1"/>
</dbReference>
<proteinExistence type="predicted"/>
<dbReference type="InterPro" id="IPR009057">
    <property type="entry name" value="Homeodomain-like_sf"/>
</dbReference>
<dbReference type="InterPro" id="IPR025943">
    <property type="entry name" value="Sigma_54_int_dom_ATP-bd_2"/>
</dbReference>
<dbReference type="PROSITE" id="PS00688">
    <property type="entry name" value="SIGMA54_INTERACT_3"/>
    <property type="match status" value="1"/>
</dbReference>
<dbReference type="RefSeq" id="WP_197673166.1">
    <property type="nucleotide sequence ID" value="NZ_LT629751.1"/>
</dbReference>
<evidence type="ECO:0000256" key="3">
    <source>
        <dbReference type="ARBA" id="ARBA00023015"/>
    </source>
</evidence>
<dbReference type="PRINTS" id="PR01590">
    <property type="entry name" value="HTHFIS"/>
</dbReference>
<evidence type="ECO:0000256" key="1">
    <source>
        <dbReference type="ARBA" id="ARBA00022741"/>
    </source>
</evidence>
<dbReference type="InterPro" id="IPR025662">
    <property type="entry name" value="Sigma_54_int_dom_ATP-bd_1"/>
</dbReference>
<dbReference type="AlphaFoldDB" id="A0A1H1RUE9"/>
<dbReference type="Gene3D" id="1.10.10.60">
    <property type="entry name" value="Homeodomain-like"/>
    <property type="match status" value="1"/>
</dbReference>
<dbReference type="Proteomes" id="UP000243359">
    <property type="component" value="Chromosome I"/>
</dbReference>
<dbReference type="SUPFAM" id="SSF52540">
    <property type="entry name" value="P-loop containing nucleoside triphosphate hydrolases"/>
    <property type="match status" value="1"/>
</dbReference>
<dbReference type="InterPro" id="IPR025944">
    <property type="entry name" value="Sigma_54_int_dom_CS"/>
</dbReference>
<keyword evidence="2" id="KW-0067">ATP-binding</keyword>
<dbReference type="InterPro" id="IPR003593">
    <property type="entry name" value="AAA+_ATPase"/>
</dbReference>
<evidence type="ECO:0000313" key="8">
    <source>
        <dbReference type="Proteomes" id="UP000243359"/>
    </source>
</evidence>
<dbReference type="InterPro" id="IPR002078">
    <property type="entry name" value="Sigma_54_int"/>
</dbReference>
<evidence type="ECO:0000256" key="2">
    <source>
        <dbReference type="ARBA" id="ARBA00022840"/>
    </source>
</evidence>
<sequence length="453" mass="51006">MASMIPPTSDSPRRALLLDLSPNETLPDSLQLSDWFFDRATSVDDAQAMLKQQTYRVGVARLTGNMKESHERVETLLGANEHLAWVALVRPGDLERQDFRQLIYEHFYDYFSLPLGDNLIHLRYALGHLDGMSRLRDLEKATLMPVEEFQMVGGSKQFLSIFEQIRRVAGVDAPVLIRGETGVGKELIARAIHQRSQHSDGPFVAVNCGALPETLIHAELFGYEKGSFTGAYKRKIGRIEAAQNGTIFLDEIGDLPQQMQVYLLRFLEQKTIERLGGNQSITVNARVIAATHVNLEQAVAEGRFREDLYYRLNVLTITVPRLADRGTDIELLARYFLHKFGKEYGSTSRGFTRQAVAAMLHYSWPGNVRELINCVRRALVMSENRMITPKDLGLSEADALEAPMPLEEARAHAEELAVRSSLSHCMNNVSNAAKLLGVSRVTLYRMMDKYGIR</sequence>
<evidence type="ECO:0000313" key="7">
    <source>
        <dbReference type="EMBL" id="SDS39295.1"/>
    </source>
</evidence>
<dbReference type="PROSITE" id="PS50045">
    <property type="entry name" value="SIGMA54_INTERACT_4"/>
    <property type="match status" value="1"/>
</dbReference>
<dbReference type="EMBL" id="LT629751">
    <property type="protein sequence ID" value="SDS39295.1"/>
    <property type="molecule type" value="Genomic_DNA"/>
</dbReference>